<reference evidence="9 10" key="1">
    <citation type="submission" date="2019-01" db="EMBL/GenBank/DDBJ databases">
        <title>Sphingomonas mucosissima sp. nov. and Sphingomonas desiccabilis sp. nov., from biological soil crusts in the Colorado Plateau, USA.</title>
        <authorList>
            <person name="Zhu D."/>
        </authorList>
    </citation>
    <scope>NUCLEOTIDE SEQUENCE [LARGE SCALE GENOMIC DNA]</scope>
    <source>
        <strain evidence="9 10">CP1D</strain>
    </source>
</reference>
<evidence type="ECO:0000256" key="2">
    <source>
        <dbReference type="ARBA" id="ARBA00022475"/>
    </source>
</evidence>
<proteinExistence type="predicted"/>
<dbReference type="Proteomes" id="UP000292347">
    <property type="component" value="Unassembled WGS sequence"/>
</dbReference>
<evidence type="ECO:0000256" key="1">
    <source>
        <dbReference type="ARBA" id="ARBA00004651"/>
    </source>
</evidence>
<dbReference type="GO" id="GO:0016763">
    <property type="term" value="F:pentosyltransferase activity"/>
    <property type="evidence" value="ECO:0007669"/>
    <property type="project" value="TreeGrafter"/>
</dbReference>
<dbReference type="PANTHER" id="PTHR33908">
    <property type="entry name" value="MANNOSYLTRANSFERASE YKCB-RELATED"/>
    <property type="match status" value="1"/>
</dbReference>
<dbReference type="AlphaFoldDB" id="A0A4Q2IZ86"/>
<evidence type="ECO:0000313" key="9">
    <source>
        <dbReference type="EMBL" id="RXZ34574.1"/>
    </source>
</evidence>
<dbReference type="OrthoDB" id="7463529at2"/>
<dbReference type="GO" id="GO:0009103">
    <property type="term" value="P:lipopolysaccharide biosynthetic process"/>
    <property type="evidence" value="ECO:0007669"/>
    <property type="project" value="UniProtKB-ARBA"/>
</dbReference>
<keyword evidence="10" id="KW-1185">Reference proteome</keyword>
<dbReference type="InterPro" id="IPR050297">
    <property type="entry name" value="LipidA_mod_glycosyltrf_83"/>
</dbReference>
<organism evidence="9 10">
    <name type="scientific">Sphingomonas desiccabilis</name>
    <dbReference type="NCBI Taxonomy" id="429134"/>
    <lineage>
        <taxon>Bacteria</taxon>
        <taxon>Pseudomonadati</taxon>
        <taxon>Pseudomonadota</taxon>
        <taxon>Alphaproteobacteria</taxon>
        <taxon>Sphingomonadales</taxon>
        <taxon>Sphingomonadaceae</taxon>
        <taxon>Sphingomonas</taxon>
    </lineage>
</organism>
<comment type="caution">
    <text evidence="9">The sequence shown here is derived from an EMBL/GenBank/DDBJ whole genome shotgun (WGS) entry which is preliminary data.</text>
</comment>
<dbReference type="InterPro" id="IPR003342">
    <property type="entry name" value="ArnT-like_N"/>
</dbReference>
<protein>
    <submittedName>
        <fullName evidence="9">Phospholipid carrier-dependent glycosyltransferase</fullName>
    </submittedName>
</protein>
<evidence type="ECO:0000259" key="8">
    <source>
        <dbReference type="Pfam" id="PF02366"/>
    </source>
</evidence>
<evidence type="ECO:0000256" key="7">
    <source>
        <dbReference type="ARBA" id="ARBA00023136"/>
    </source>
</evidence>
<feature type="domain" description="ArnT-like N-terminal" evidence="8">
    <location>
        <begin position="74"/>
        <end position="214"/>
    </location>
</feature>
<keyword evidence="2" id="KW-1003">Cell membrane</keyword>
<dbReference type="GO" id="GO:0005886">
    <property type="term" value="C:plasma membrane"/>
    <property type="evidence" value="ECO:0007669"/>
    <property type="project" value="UniProtKB-SubCell"/>
</dbReference>
<dbReference type="PANTHER" id="PTHR33908:SF11">
    <property type="entry name" value="MEMBRANE PROTEIN"/>
    <property type="match status" value="1"/>
</dbReference>
<evidence type="ECO:0000256" key="3">
    <source>
        <dbReference type="ARBA" id="ARBA00022676"/>
    </source>
</evidence>
<keyword evidence="4 9" id="KW-0808">Transferase</keyword>
<evidence type="ECO:0000256" key="6">
    <source>
        <dbReference type="ARBA" id="ARBA00022989"/>
    </source>
</evidence>
<accession>A0A4Q2IZ86</accession>
<evidence type="ECO:0000313" key="10">
    <source>
        <dbReference type="Proteomes" id="UP000292347"/>
    </source>
</evidence>
<evidence type="ECO:0000256" key="5">
    <source>
        <dbReference type="ARBA" id="ARBA00022692"/>
    </source>
</evidence>
<comment type="subcellular location">
    <subcellularLocation>
        <location evidence="1">Cell membrane</location>
        <topology evidence="1">Multi-pass membrane protein</topology>
    </subcellularLocation>
</comment>
<dbReference type="GO" id="GO:0000030">
    <property type="term" value="F:mannosyltransferase activity"/>
    <property type="evidence" value="ECO:0007669"/>
    <property type="project" value="InterPro"/>
</dbReference>
<keyword evidence="5" id="KW-0812">Transmembrane</keyword>
<keyword evidence="6" id="KW-1133">Transmembrane helix</keyword>
<gene>
    <name evidence="9" type="ORF">EO081_02510</name>
</gene>
<sequence length="496" mass="54138">MLRKPAPLLLLAALMLFVLAALVLPLNRDESQYVAAVELMRYGLPFRDFMYLQTPLQPFLLAPFAFVEEGWLFLSLRLANAVVAAGAVLFVYLAAKGAGGSPRRALAAAVMLALCDAMIFAGGVARNDALPVFFEALGIWLLVDTHLRIRPTWRIFLAGLAFGAAVSVKISYIVPAGVLFAVMLYEGRRDRFRSVTAYALGGAVGVVPTLVLLAVAPESFLFGVFEYSLVAPQQWRMLNEQAHMLEFPTTLGRLAWFLVQGPALVVLALVLWRRFRHGGDRHGVALDWLIIAGCIAAMLPQPSFRQYVIPILPPLFVRFGAIHGPIAPRRSLRLVLAVTLVLGLWRTTSESIAALRGGSPILFAVADGDWLGEHLDDSGMPGMAVSLSPERFAGGKLDIDPRFAMGPFLFRMRGLATPAEEQRMHMVTRESLDRVLNSAPPPAIVTGGEARSTPAAPGGLDAPLRGWAERNAYRRMQSPSGILSLYLRTQHAQRRG</sequence>
<name>A0A4Q2IZ86_9SPHN</name>
<keyword evidence="7" id="KW-0472">Membrane</keyword>
<dbReference type="RefSeq" id="WP_129340362.1">
    <property type="nucleotide sequence ID" value="NZ_JACIDD010000001.1"/>
</dbReference>
<dbReference type="GO" id="GO:0006493">
    <property type="term" value="P:protein O-linked glycosylation"/>
    <property type="evidence" value="ECO:0007669"/>
    <property type="project" value="InterPro"/>
</dbReference>
<dbReference type="EMBL" id="SDPT01000001">
    <property type="protein sequence ID" value="RXZ34574.1"/>
    <property type="molecule type" value="Genomic_DNA"/>
</dbReference>
<evidence type="ECO:0000256" key="4">
    <source>
        <dbReference type="ARBA" id="ARBA00022679"/>
    </source>
</evidence>
<keyword evidence="3" id="KW-0328">Glycosyltransferase</keyword>
<dbReference type="Pfam" id="PF02366">
    <property type="entry name" value="PMT"/>
    <property type="match status" value="1"/>
</dbReference>